<dbReference type="Gene3D" id="1.10.8.10">
    <property type="entry name" value="DNA helicase RuvA subunit, C-terminal domain"/>
    <property type="match status" value="1"/>
</dbReference>
<proteinExistence type="predicted"/>
<organism evidence="2 3">
    <name type="scientific">Drosophila navojoa</name>
    <name type="common">Fruit fly</name>
    <dbReference type="NCBI Taxonomy" id="7232"/>
    <lineage>
        <taxon>Eukaryota</taxon>
        <taxon>Metazoa</taxon>
        <taxon>Ecdysozoa</taxon>
        <taxon>Arthropoda</taxon>
        <taxon>Hexapoda</taxon>
        <taxon>Insecta</taxon>
        <taxon>Pterygota</taxon>
        <taxon>Neoptera</taxon>
        <taxon>Endopterygota</taxon>
        <taxon>Diptera</taxon>
        <taxon>Brachycera</taxon>
        <taxon>Muscomorpha</taxon>
        <taxon>Ephydroidea</taxon>
        <taxon>Drosophilidae</taxon>
        <taxon>Drosophila</taxon>
    </lineage>
</organism>
<comment type="caution">
    <text evidence="2">The sequence shown here is derived from an EMBL/GenBank/DDBJ whole genome shotgun (WGS) entry which is preliminary data.</text>
</comment>
<evidence type="ECO:0000313" key="2">
    <source>
        <dbReference type="EMBL" id="TDG38423.1"/>
    </source>
</evidence>
<dbReference type="InterPro" id="IPR003892">
    <property type="entry name" value="CUE"/>
</dbReference>
<dbReference type="AlphaFoldDB" id="A0A484ANE5"/>
<dbReference type="SUPFAM" id="SSF46934">
    <property type="entry name" value="UBA-like"/>
    <property type="match status" value="1"/>
</dbReference>
<accession>A0A484ANE5</accession>
<dbReference type="PROSITE" id="PS51140">
    <property type="entry name" value="CUE"/>
    <property type="match status" value="1"/>
</dbReference>
<gene>
    <name evidence="2" type="ORF">AWZ03_015155</name>
</gene>
<dbReference type="STRING" id="7232.A0A484ANE5"/>
<dbReference type="InterPro" id="IPR009060">
    <property type="entry name" value="UBA-like_sf"/>
</dbReference>
<evidence type="ECO:0000259" key="1">
    <source>
        <dbReference type="PROSITE" id="PS51140"/>
    </source>
</evidence>
<evidence type="ECO:0000313" key="3">
    <source>
        <dbReference type="Proteomes" id="UP000295192"/>
    </source>
</evidence>
<feature type="domain" description="CUE" evidence="1">
    <location>
        <begin position="147"/>
        <end position="189"/>
    </location>
</feature>
<dbReference type="GO" id="GO:0043130">
    <property type="term" value="F:ubiquitin binding"/>
    <property type="evidence" value="ECO:0007669"/>
    <property type="project" value="InterPro"/>
</dbReference>
<protein>
    <recommendedName>
        <fullName evidence="1">CUE domain-containing protein</fullName>
    </recommendedName>
</protein>
<dbReference type="SMART" id="SM00546">
    <property type="entry name" value="CUE"/>
    <property type="match status" value="1"/>
</dbReference>
<keyword evidence="3" id="KW-1185">Reference proteome</keyword>
<reference evidence="2 3" key="1">
    <citation type="journal article" date="2019" name="J. Hered.">
        <title>An Improved Genome Assembly for Drosophila navojoa, the Basal Species in the mojavensis Cluster.</title>
        <authorList>
            <person name="Vanderlinde T."/>
            <person name="Dupim E.G."/>
            <person name="Nazario-Yepiz N.O."/>
            <person name="Carvalho A.B."/>
        </authorList>
    </citation>
    <scope>NUCLEOTIDE SEQUENCE [LARGE SCALE GENOMIC DNA]</scope>
    <source>
        <strain evidence="2">Navoj_Jal97</strain>
        <tissue evidence="2">Whole organism</tissue>
    </source>
</reference>
<sequence>MLNRNIYQIKAEAKSLPWLNEARQQYLNVVHYIASAQVQAGHGEQLVEMLQECLSAQSFVVDFQRQYPVEVYIKLLMKKWPNLKNFNLDFLISGYQKAVNSCPTSTLADALLANGHNSDDEANASNSPLEPLRVTTPAVAENGAIRDLDLEASAVLDVLPDLGMGFIRRVLTRYENSEQAIAAILDENLPPDLTNVDKQEVYIPDDPQDEA</sequence>
<dbReference type="Proteomes" id="UP000295192">
    <property type="component" value="Unassembled WGS sequence"/>
</dbReference>
<name>A0A484ANE5_DRONA</name>
<dbReference type="EMBL" id="LSRL02003713">
    <property type="protein sequence ID" value="TDG38423.1"/>
    <property type="molecule type" value="Genomic_DNA"/>
</dbReference>